<keyword evidence="3" id="KW-1185">Reference proteome</keyword>
<proteinExistence type="predicted"/>
<dbReference type="Pfam" id="PF13358">
    <property type="entry name" value="DDE_3"/>
    <property type="match status" value="1"/>
</dbReference>
<reference evidence="2 3" key="1">
    <citation type="submission" date="2019-02" db="EMBL/GenBank/DDBJ databases">
        <title>Deep-cultivation of Planctomycetes and their phenomic and genomic characterization uncovers novel biology.</title>
        <authorList>
            <person name="Wiegand S."/>
            <person name="Jogler M."/>
            <person name="Boedeker C."/>
            <person name="Pinto D."/>
            <person name="Vollmers J."/>
            <person name="Rivas-Marin E."/>
            <person name="Kohn T."/>
            <person name="Peeters S.H."/>
            <person name="Heuer A."/>
            <person name="Rast P."/>
            <person name="Oberbeckmann S."/>
            <person name="Bunk B."/>
            <person name="Jeske O."/>
            <person name="Meyerdierks A."/>
            <person name="Storesund J.E."/>
            <person name="Kallscheuer N."/>
            <person name="Luecker S."/>
            <person name="Lage O.M."/>
            <person name="Pohl T."/>
            <person name="Merkel B.J."/>
            <person name="Hornburger P."/>
            <person name="Mueller R.-W."/>
            <person name="Bruemmer F."/>
            <person name="Labrenz M."/>
            <person name="Spormann A.M."/>
            <person name="Op den Camp H."/>
            <person name="Overmann J."/>
            <person name="Amann R."/>
            <person name="Jetten M.S.M."/>
            <person name="Mascher T."/>
            <person name="Medema M.H."/>
            <person name="Devos D.P."/>
            <person name="Kaster A.-K."/>
            <person name="Ovreas L."/>
            <person name="Rohde M."/>
            <person name="Galperin M.Y."/>
            <person name="Jogler C."/>
        </authorList>
    </citation>
    <scope>NUCLEOTIDE SEQUENCE [LARGE SCALE GENOMIC DNA]</scope>
    <source>
        <strain evidence="2 3">Pla175</strain>
    </source>
</reference>
<dbReference type="InterPro" id="IPR036397">
    <property type="entry name" value="RNaseH_sf"/>
</dbReference>
<organism evidence="2 3">
    <name type="scientific">Pirellulimonas nuda</name>
    <dbReference type="NCBI Taxonomy" id="2528009"/>
    <lineage>
        <taxon>Bacteria</taxon>
        <taxon>Pseudomonadati</taxon>
        <taxon>Planctomycetota</taxon>
        <taxon>Planctomycetia</taxon>
        <taxon>Pirellulales</taxon>
        <taxon>Lacipirellulaceae</taxon>
        <taxon>Pirellulimonas</taxon>
    </lineage>
</organism>
<evidence type="ECO:0000259" key="1">
    <source>
        <dbReference type="Pfam" id="PF13358"/>
    </source>
</evidence>
<dbReference type="GO" id="GO:0003676">
    <property type="term" value="F:nucleic acid binding"/>
    <property type="evidence" value="ECO:0007669"/>
    <property type="project" value="InterPro"/>
</dbReference>
<gene>
    <name evidence="2" type="ORF">Pla175_25340</name>
</gene>
<protein>
    <recommendedName>
        <fullName evidence="1">Tc1-like transposase DDE domain-containing protein</fullName>
    </recommendedName>
</protein>
<evidence type="ECO:0000313" key="2">
    <source>
        <dbReference type="EMBL" id="QDU89147.1"/>
    </source>
</evidence>
<dbReference type="AlphaFoldDB" id="A0A518DCE0"/>
<sequence>MIWDGAAETRPTGAQRAPLRVPENVTLVRLPPYCPELNPTQNLWRHLKRRFWNNRAYAD</sequence>
<dbReference type="EMBL" id="CP036291">
    <property type="protein sequence ID" value="QDU89147.1"/>
    <property type="molecule type" value="Genomic_DNA"/>
</dbReference>
<accession>A0A518DCE0</accession>
<evidence type="ECO:0000313" key="3">
    <source>
        <dbReference type="Proteomes" id="UP000317429"/>
    </source>
</evidence>
<dbReference type="Proteomes" id="UP000317429">
    <property type="component" value="Chromosome"/>
</dbReference>
<name>A0A518DCE0_9BACT</name>
<dbReference type="InterPro" id="IPR038717">
    <property type="entry name" value="Tc1-like_DDE_dom"/>
</dbReference>
<dbReference type="KEGG" id="pnd:Pla175_25340"/>
<dbReference type="Gene3D" id="3.30.420.10">
    <property type="entry name" value="Ribonuclease H-like superfamily/Ribonuclease H"/>
    <property type="match status" value="1"/>
</dbReference>
<feature type="domain" description="Tc1-like transposase DDE" evidence="1">
    <location>
        <begin position="23"/>
        <end position="58"/>
    </location>
</feature>